<dbReference type="PANTHER" id="PTHR43245:SF13">
    <property type="entry name" value="UDP-D-APIOSE_UDP-D-XYLOSE SYNTHASE 2"/>
    <property type="match status" value="1"/>
</dbReference>
<name>A0ABT7N0S5_9MICO</name>
<dbReference type="RefSeq" id="WP_286289258.1">
    <property type="nucleotide sequence ID" value="NZ_JASXSZ010000004.1"/>
</dbReference>
<reference evidence="2 3" key="1">
    <citation type="submission" date="2023-06" db="EMBL/GenBank/DDBJ databases">
        <title>Microbacterium sp. nov., isolated from a waste landfill.</title>
        <authorList>
            <person name="Wen W."/>
        </authorList>
    </citation>
    <scope>NUCLEOTIDE SEQUENCE [LARGE SCALE GENOMIC DNA]</scope>
    <source>
        <strain evidence="2 3">ASV49</strain>
    </source>
</reference>
<proteinExistence type="predicted"/>
<evidence type="ECO:0000313" key="3">
    <source>
        <dbReference type="Proteomes" id="UP001235064"/>
    </source>
</evidence>
<dbReference type="Pfam" id="PF01370">
    <property type="entry name" value="Epimerase"/>
    <property type="match status" value="1"/>
</dbReference>
<keyword evidence="3" id="KW-1185">Reference proteome</keyword>
<organism evidence="2 3">
    <name type="scientific">Microbacterium candidum</name>
    <dbReference type="NCBI Taxonomy" id="3041922"/>
    <lineage>
        <taxon>Bacteria</taxon>
        <taxon>Bacillati</taxon>
        <taxon>Actinomycetota</taxon>
        <taxon>Actinomycetes</taxon>
        <taxon>Micrococcales</taxon>
        <taxon>Microbacteriaceae</taxon>
        <taxon>Microbacterium</taxon>
    </lineage>
</organism>
<dbReference type="InterPro" id="IPR050177">
    <property type="entry name" value="Lipid_A_modif_metabolic_enz"/>
</dbReference>
<dbReference type="CDD" id="cd08946">
    <property type="entry name" value="SDR_e"/>
    <property type="match status" value="1"/>
</dbReference>
<dbReference type="InterPro" id="IPR036291">
    <property type="entry name" value="NAD(P)-bd_dom_sf"/>
</dbReference>
<feature type="domain" description="NAD-dependent epimerase/dehydratase" evidence="1">
    <location>
        <begin position="11"/>
        <end position="219"/>
    </location>
</feature>
<dbReference type="SUPFAM" id="SSF51735">
    <property type="entry name" value="NAD(P)-binding Rossmann-fold domains"/>
    <property type="match status" value="1"/>
</dbReference>
<comment type="caution">
    <text evidence="2">The sequence shown here is derived from an EMBL/GenBank/DDBJ whole genome shotgun (WGS) entry which is preliminary data.</text>
</comment>
<evidence type="ECO:0000259" key="1">
    <source>
        <dbReference type="Pfam" id="PF01370"/>
    </source>
</evidence>
<dbReference type="EMBL" id="JASXSZ010000004">
    <property type="protein sequence ID" value="MDL9980302.1"/>
    <property type="molecule type" value="Genomic_DNA"/>
</dbReference>
<dbReference type="Proteomes" id="UP001235064">
    <property type="component" value="Unassembled WGS sequence"/>
</dbReference>
<dbReference type="Gene3D" id="3.40.50.720">
    <property type="entry name" value="NAD(P)-binding Rossmann-like Domain"/>
    <property type="match status" value="1"/>
</dbReference>
<protein>
    <submittedName>
        <fullName evidence="2">NAD-dependent epimerase/dehydratase family protein</fullName>
    </submittedName>
</protein>
<evidence type="ECO:0000313" key="2">
    <source>
        <dbReference type="EMBL" id="MDL9980302.1"/>
    </source>
</evidence>
<dbReference type="InterPro" id="IPR001509">
    <property type="entry name" value="Epimerase_deHydtase"/>
</dbReference>
<dbReference type="PANTHER" id="PTHR43245">
    <property type="entry name" value="BIFUNCTIONAL POLYMYXIN RESISTANCE PROTEIN ARNA"/>
    <property type="match status" value="1"/>
</dbReference>
<sequence length="277" mass="28821">MSDLVTPSDRILVVGASGPIGRAVVRMAQTNGMNATAASRRGPTVLDVSDPLTVARVIATAHPDALVYLVGTAQSTLERDREAAVDRMRTVVEAAVSAGAGRVVLSSSAAVYGDRADTPRGEDTELAGLTPYALEKIALEEALDALGGTLGVSTVSLRIFNVFGEGCRTSLINALREGPKPTLGLTDLFVRDYVHVDDVAEAVVRAVRRSSVTGSINIARGIAVDNLMLAAAAPGAFVPAPGGPASYSVADVSKAGQSLDWRARVDPLDYLRSLRAQ</sequence>
<gene>
    <name evidence="2" type="ORF">QSV35_13245</name>
</gene>
<accession>A0ABT7N0S5</accession>